<name>A0A438DT52_VITVI</name>
<protein>
    <recommendedName>
        <fullName evidence="3">Reverse transcriptase zinc-binding domain-containing protein</fullName>
    </recommendedName>
</protein>
<dbReference type="EMBL" id="QGNW01001503">
    <property type="protein sequence ID" value="RVW38654.1"/>
    <property type="molecule type" value="Genomic_DNA"/>
</dbReference>
<gene>
    <name evidence="1" type="ORF">CK203_077487</name>
</gene>
<dbReference type="AlphaFoldDB" id="A0A438DT52"/>
<dbReference type="PANTHER" id="PTHR33116:SF78">
    <property type="entry name" value="OS12G0587133 PROTEIN"/>
    <property type="match status" value="1"/>
</dbReference>
<evidence type="ECO:0000313" key="2">
    <source>
        <dbReference type="Proteomes" id="UP000288805"/>
    </source>
</evidence>
<sequence length="512" mass="57074">MAVFQLNKEKAPGPNGFTIAIYQECWDVIKEDLMRVFLSSTPMGVSEWPLSCLGLPLGGNPKTIGFWDLVVERISRRLDGWKKAFLSLGWRITLIQSCLSHIPSYFLSLFKILASIASKIEKMQWSFEDMLVIAFKGLGNSLRGKTLWQIACLTLIWMVWQERNNKIFEDKGRTEEMLWDLIWFYSSLWASCTEAFKGVSLSVLQLNWNCGELAFNGDGVVQGPSQAWRTRGKARIVACEARDCFNGKEACIGRESGLVEKESLDLSKGFLGIGPNPFGRRPSDGKACFGEGPHCSKDYGLLSLLSEDQTCLDGPKVRRQSCFASKAMKVVRDDKSKEAPPNISLCVPRSYHSPSRKLGEKLASIVCLKRDTKLSSKRRQRGYQIFKGRLRRLRELRALSCLSSKDGLDGTKVRDGSQPHGCLIQSQRCGVPNSQSQPRVRGQFFSQGISSSKMASIKSIMGTLNVNIVKYSKNGVQSAKNNGCSMEKMKQRGSLVIGGLWVECGRSETNNG</sequence>
<dbReference type="PANTHER" id="PTHR33116">
    <property type="entry name" value="REVERSE TRANSCRIPTASE ZINC-BINDING DOMAIN-CONTAINING PROTEIN-RELATED-RELATED"/>
    <property type="match status" value="1"/>
</dbReference>
<organism evidence="1 2">
    <name type="scientific">Vitis vinifera</name>
    <name type="common">Grape</name>
    <dbReference type="NCBI Taxonomy" id="29760"/>
    <lineage>
        <taxon>Eukaryota</taxon>
        <taxon>Viridiplantae</taxon>
        <taxon>Streptophyta</taxon>
        <taxon>Embryophyta</taxon>
        <taxon>Tracheophyta</taxon>
        <taxon>Spermatophyta</taxon>
        <taxon>Magnoliopsida</taxon>
        <taxon>eudicotyledons</taxon>
        <taxon>Gunneridae</taxon>
        <taxon>Pentapetalae</taxon>
        <taxon>rosids</taxon>
        <taxon>Vitales</taxon>
        <taxon>Vitaceae</taxon>
        <taxon>Viteae</taxon>
        <taxon>Vitis</taxon>
    </lineage>
</organism>
<reference evidence="1 2" key="1">
    <citation type="journal article" date="2018" name="PLoS Genet.">
        <title>Population sequencing reveals clonal diversity and ancestral inbreeding in the grapevine cultivar Chardonnay.</title>
        <authorList>
            <person name="Roach M.J."/>
            <person name="Johnson D.L."/>
            <person name="Bohlmann J."/>
            <person name="van Vuuren H.J."/>
            <person name="Jones S.J."/>
            <person name="Pretorius I.S."/>
            <person name="Schmidt S.A."/>
            <person name="Borneman A.R."/>
        </authorList>
    </citation>
    <scope>NUCLEOTIDE SEQUENCE [LARGE SCALE GENOMIC DNA]</scope>
    <source>
        <strain evidence="2">cv. Chardonnay</strain>
        <tissue evidence="1">Leaf</tissue>
    </source>
</reference>
<comment type="caution">
    <text evidence="1">The sequence shown here is derived from an EMBL/GenBank/DDBJ whole genome shotgun (WGS) entry which is preliminary data.</text>
</comment>
<evidence type="ECO:0000313" key="1">
    <source>
        <dbReference type="EMBL" id="RVW38654.1"/>
    </source>
</evidence>
<proteinExistence type="predicted"/>
<dbReference type="Proteomes" id="UP000288805">
    <property type="component" value="Unassembled WGS sequence"/>
</dbReference>
<accession>A0A438DT52</accession>
<evidence type="ECO:0008006" key="3">
    <source>
        <dbReference type="Google" id="ProtNLM"/>
    </source>
</evidence>